<protein>
    <submittedName>
        <fullName evidence="2">Uncharacterized protein</fullName>
    </submittedName>
</protein>
<proteinExistence type="predicted"/>
<evidence type="ECO:0000256" key="1">
    <source>
        <dbReference type="SAM" id="Phobius"/>
    </source>
</evidence>
<feature type="transmembrane region" description="Helical" evidence="1">
    <location>
        <begin position="123"/>
        <end position="141"/>
    </location>
</feature>
<feature type="transmembrane region" description="Helical" evidence="1">
    <location>
        <begin position="88"/>
        <end position="111"/>
    </location>
</feature>
<keyword evidence="1" id="KW-0472">Membrane</keyword>
<accession>A0A7X0IZS1</accession>
<dbReference type="EMBL" id="JACHBG010000026">
    <property type="protein sequence ID" value="MBB6488731.1"/>
    <property type="molecule type" value="Genomic_DNA"/>
</dbReference>
<dbReference type="Proteomes" id="UP000565576">
    <property type="component" value="Unassembled WGS sequence"/>
</dbReference>
<name>A0A7X0IZS1_9HYPH</name>
<dbReference type="AlphaFoldDB" id="A0A7X0IZS1"/>
<dbReference type="RefSeq" id="WP_184710406.1">
    <property type="nucleotide sequence ID" value="NZ_JACHBG010000026.1"/>
</dbReference>
<organism evidence="2 3">
    <name type="scientific">Rhizobium lusitanum</name>
    <dbReference type="NCBI Taxonomy" id="293958"/>
    <lineage>
        <taxon>Bacteria</taxon>
        <taxon>Pseudomonadati</taxon>
        <taxon>Pseudomonadota</taxon>
        <taxon>Alphaproteobacteria</taxon>
        <taxon>Hyphomicrobiales</taxon>
        <taxon>Rhizobiaceae</taxon>
        <taxon>Rhizobium/Agrobacterium group</taxon>
        <taxon>Rhizobium</taxon>
    </lineage>
</organism>
<gene>
    <name evidence="2" type="ORF">GGD46_006052</name>
</gene>
<sequence>MGEDISKDPKQELQAKIAAANRRGQMLVSVWGISLLVTIVAWVLFRYQLQSSACYFRDNPFLRDLWPPNATALSQMPSLPYTERNQCVFFGVRSIASLTLFLGLAALLAWSAKGLRNYRLKKASLALPVLLIGFAIFLMWLDKFDSYNGRYAWIGFHPNDSIGAAIIKSLFRIHLYYFLLFSWALSLIIYFLQKPVPTSPHPADKGPLDLQGS</sequence>
<keyword evidence="1" id="KW-0812">Transmembrane</keyword>
<evidence type="ECO:0000313" key="3">
    <source>
        <dbReference type="Proteomes" id="UP000565576"/>
    </source>
</evidence>
<feature type="transmembrane region" description="Helical" evidence="1">
    <location>
        <begin position="175"/>
        <end position="192"/>
    </location>
</feature>
<evidence type="ECO:0000313" key="2">
    <source>
        <dbReference type="EMBL" id="MBB6488731.1"/>
    </source>
</evidence>
<feature type="transmembrane region" description="Helical" evidence="1">
    <location>
        <begin position="26"/>
        <end position="45"/>
    </location>
</feature>
<comment type="caution">
    <text evidence="2">The sequence shown here is derived from an EMBL/GenBank/DDBJ whole genome shotgun (WGS) entry which is preliminary data.</text>
</comment>
<keyword evidence="1" id="KW-1133">Transmembrane helix</keyword>
<reference evidence="2 3" key="1">
    <citation type="submission" date="2020-08" db="EMBL/GenBank/DDBJ databases">
        <title>Genomic Encyclopedia of Type Strains, Phase IV (KMG-V): Genome sequencing to study the core and pangenomes of soil and plant-associated prokaryotes.</title>
        <authorList>
            <person name="Whitman W."/>
        </authorList>
    </citation>
    <scope>NUCLEOTIDE SEQUENCE [LARGE SCALE GENOMIC DNA]</scope>
    <source>
        <strain evidence="2 3">SEMIA 4060</strain>
    </source>
</reference>